<evidence type="ECO:0000313" key="12">
    <source>
        <dbReference type="EMBL" id="KAF2087200.1"/>
    </source>
</evidence>
<keyword evidence="5" id="KW-0645">Protease</keyword>
<dbReference type="Gene3D" id="1.20.1540.10">
    <property type="entry name" value="Rhomboid-like"/>
    <property type="match status" value="1"/>
</dbReference>
<dbReference type="Proteomes" id="UP000799776">
    <property type="component" value="Unassembled WGS sequence"/>
</dbReference>
<name>A0A9P4HXT7_9PEZI</name>
<feature type="domain" description="Peptidase S54 rhomboid" evidence="11">
    <location>
        <begin position="61"/>
        <end position="200"/>
    </location>
</feature>
<evidence type="ECO:0000256" key="3">
    <source>
        <dbReference type="ARBA" id="ARBA00009045"/>
    </source>
</evidence>
<protein>
    <recommendedName>
        <fullName evidence="4">rhomboid protease</fullName>
        <ecNumber evidence="4">3.4.21.105</ecNumber>
    </recommendedName>
</protein>
<dbReference type="GO" id="GO:0016020">
    <property type="term" value="C:membrane"/>
    <property type="evidence" value="ECO:0007669"/>
    <property type="project" value="UniProtKB-SubCell"/>
</dbReference>
<dbReference type="GO" id="GO:0004252">
    <property type="term" value="F:serine-type endopeptidase activity"/>
    <property type="evidence" value="ECO:0007669"/>
    <property type="project" value="InterPro"/>
</dbReference>
<comment type="caution">
    <text evidence="12">The sequence shown here is derived from an EMBL/GenBank/DDBJ whole genome shotgun (WGS) entry which is preliminary data.</text>
</comment>
<feature type="transmembrane region" description="Helical" evidence="10">
    <location>
        <begin position="156"/>
        <end position="178"/>
    </location>
</feature>
<evidence type="ECO:0000313" key="13">
    <source>
        <dbReference type="Proteomes" id="UP000799776"/>
    </source>
</evidence>
<dbReference type="OrthoDB" id="10257275at2759"/>
<dbReference type="PANTHER" id="PTHR43066:SF1">
    <property type="entry name" value="RHOMBOID PROTEIN 2"/>
    <property type="match status" value="1"/>
</dbReference>
<feature type="transmembrane region" description="Helical" evidence="10">
    <location>
        <begin position="184"/>
        <end position="205"/>
    </location>
</feature>
<comment type="catalytic activity">
    <reaction evidence="1">
        <text>Cleaves type-1 transmembrane domains using a catalytic dyad composed of serine and histidine that are contributed by different transmembrane domains.</text>
        <dbReference type="EC" id="3.4.21.105"/>
    </reaction>
</comment>
<evidence type="ECO:0000256" key="6">
    <source>
        <dbReference type="ARBA" id="ARBA00022692"/>
    </source>
</evidence>
<dbReference type="InterPro" id="IPR022764">
    <property type="entry name" value="Peptidase_S54_rhomboid_dom"/>
</dbReference>
<dbReference type="SUPFAM" id="SSF144091">
    <property type="entry name" value="Rhomboid-like"/>
    <property type="match status" value="1"/>
</dbReference>
<evidence type="ECO:0000256" key="8">
    <source>
        <dbReference type="ARBA" id="ARBA00022989"/>
    </source>
</evidence>
<dbReference type="InterPro" id="IPR035952">
    <property type="entry name" value="Rhomboid-like_sf"/>
</dbReference>
<dbReference type="AlphaFoldDB" id="A0A9P4HXT7"/>
<reference evidence="12" key="1">
    <citation type="journal article" date="2020" name="Stud. Mycol.">
        <title>101 Dothideomycetes genomes: a test case for predicting lifestyles and emergence of pathogens.</title>
        <authorList>
            <person name="Haridas S."/>
            <person name="Albert R."/>
            <person name="Binder M."/>
            <person name="Bloem J."/>
            <person name="Labutti K."/>
            <person name="Salamov A."/>
            <person name="Andreopoulos B."/>
            <person name="Baker S."/>
            <person name="Barry K."/>
            <person name="Bills G."/>
            <person name="Bluhm B."/>
            <person name="Cannon C."/>
            <person name="Castanera R."/>
            <person name="Culley D."/>
            <person name="Daum C."/>
            <person name="Ezra D."/>
            <person name="Gonzalez J."/>
            <person name="Henrissat B."/>
            <person name="Kuo A."/>
            <person name="Liang C."/>
            <person name="Lipzen A."/>
            <person name="Lutzoni F."/>
            <person name="Magnuson J."/>
            <person name="Mondo S."/>
            <person name="Nolan M."/>
            <person name="Ohm R."/>
            <person name="Pangilinan J."/>
            <person name="Park H.-J."/>
            <person name="Ramirez L."/>
            <person name="Alfaro M."/>
            <person name="Sun H."/>
            <person name="Tritt A."/>
            <person name="Yoshinaga Y."/>
            <person name="Zwiers L.-H."/>
            <person name="Turgeon B."/>
            <person name="Goodwin S."/>
            <person name="Spatafora J."/>
            <person name="Crous P."/>
            <person name="Grigoriev I."/>
        </authorList>
    </citation>
    <scope>NUCLEOTIDE SEQUENCE</scope>
    <source>
        <strain evidence="12">CBS 121410</strain>
    </source>
</reference>
<keyword evidence="9 10" id="KW-0472">Membrane</keyword>
<comment type="subcellular location">
    <subcellularLocation>
        <location evidence="2">Membrane</location>
        <topology evidence="2">Multi-pass membrane protein</topology>
    </subcellularLocation>
</comment>
<keyword evidence="7" id="KW-0378">Hydrolase</keyword>
<dbReference type="PANTHER" id="PTHR43066">
    <property type="entry name" value="RHOMBOID-RELATED PROTEIN"/>
    <property type="match status" value="1"/>
</dbReference>
<keyword evidence="13" id="KW-1185">Reference proteome</keyword>
<evidence type="ECO:0000259" key="11">
    <source>
        <dbReference type="Pfam" id="PF01694"/>
    </source>
</evidence>
<feature type="transmembrane region" description="Helical" evidence="10">
    <location>
        <begin position="99"/>
        <end position="118"/>
    </location>
</feature>
<dbReference type="Pfam" id="PF01694">
    <property type="entry name" value="Rhomboid"/>
    <property type="match status" value="1"/>
</dbReference>
<evidence type="ECO:0000256" key="9">
    <source>
        <dbReference type="ARBA" id="ARBA00023136"/>
    </source>
</evidence>
<evidence type="ECO:0000256" key="1">
    <source>
        <dbReference type="ARBA" id="ARBA00000156"/>
    </source>
</evidence>
<dbReference type="GO" id="GO:0006508">
    <property type="term" value="P:proteolysis"/>
    <property type="evidence" value="ECO:0007669"/>
    <property type="project" value="UniProtKB-KW"/>
</dbReference>
<evidence type="ECO:0000256" key="7">
    <source>
        <dbReference type="ARBA" id="ARBA00022801"/>
    </source>
</evidence>
<evidence type="ECO:0000256" key="4">
    <source>
        <dbReference type="ARBA" id="ARBA00013039"/>
    </source>
</evidence>
<keyword evidence="8 10" id="KW-1133">Transmembrane helix</keyword>
<feature type="transmembrane region" description="Helical" evidence="10">
    <location>
        <begin position="124"/>
        <end position="144"/>
    </location>
</feature>
<comment type="similarity">
    <text evidence="3">Belongs to the peptidase S54 family.</text>
</comment>
<evidence type="ECO:0000256" key="10">
    <source>
        <dbReference type="SAM" id="Phobius"/>
    </source>
</evidence>
<evidence type="ECO:0000256" key="2">
    <source>
        <dbReference type="ARBA" id="ARBA00004141"/>
    </source>
</evidence>
<gene>
    <name evidence="12" type="ORF">K490DRAFT_42718</name>
</gene>
<feature type="transmembrane region" description="Helical" evidence="10">
    <location>
        <begin position="16"/>
        <end position="37"/>
    </location>
</feature>
<keyword evidence="6 10" id="KW-0812">Transmembrane</keyword>
<sequence>MANFLPNLNPTRLRSYLFRLPLCTRGILLVIVALYIASIPLDWLPARCALIPDQVSLTAAFRLNTYPLTHLGFFHVLFNVLAIVPLLERFESEHGTLVSFVLFTGPFATLPGLIYIVIERGLLRGNTAVQGASVWVFLLLAIEAMKTFKANPYFSIGPYSLPTWTTPLLLALVTAVLIPNTSLIGHLAGALIGYLWGLNYIKFLAPPEKVLRWIEGKLNLLGRLPHYVSVDRSTFGRYGVLPSTTPLPTAIPLGTTQRLGP</sequence>
<dbReference type="EMBL" id="ML978721">
    <property type="protein sequence ID" value="KAF2087200.1"/>
    <property type="molecule type" value="Genomic_DNA"/>
</dbReference>
<evidence type="ECO:0000256" key="5">
    <source>
        <dbReference type="ARBA" id="ARBA00022670"/>
    </source>
</evidence>
<dbReference type="EC" id="3.4.21.105" evidence="4"/>
<feature type="transmembrane region" description="Helical" evidence="10">
    <location>
        <begin position="68"/>
        <end position="87"/>
    </location>
</feature>
<organism evidence="12 13">
    <name type="scientific">Saccharata proteae CBS 121410</name>
    <dbReference type="NCBI Taxonomy" id="1314787"/>
    <lineage>
        <taxon>Eukaryota</taxon>
        <taxon>Fungi</taxon>
        <taxon>Dikarya</taxon>
        <taxon>Ascomycota</taxon>
        <taxon>Pezizomycotina</taxon>
        <taxon>Dothideomycetes</taxon>
        <taxon>Dothideomycetes incertae sedis</taxon>
        <taxon>Botryosphaeriales</taxon>
        <taxon>Saccharataceae</taxon>
        <taxon>Saccharata</taxon>
    </lineage>
</organism>
<proteinExistence type="inferred from homology"/>
<accession>A0A9P4HXT7</accession>